<dbReference type="PANTHER" id="PTHR48051">
    <property type="match status" value="1"/>
</dbReference>
<gene>
    <name evidence="4" type="ORF">IM811_010321</name>
</gene>
<dbReference type="AlphaFoldDB" id="A0A8H7NFG4"/>
<keyword evidence="1" id="KW-0433">Leucine-rich repeat</keyword>
<feature type="region of interest" description="Disordered" evidence="3">
    <location>
        <begin position="1"/>
        <end position="111"/>
    </location>
</feature>
<dbReference type="Gene3D" id="3.80.10.10">
    <property type="entry name" value="Ribonuclease Inhibitor"/>
    <property type="match status" value="2"/>
</dbReference>
<dbReference type="Proteomes" id="UP000616885">
    <property type="component" value="Unassembled WGS sequence"/>
</dbReference>
<evidence type="ECO:0000256" key="3">
    <source>
        <dbReference type="SAM" id="MobiDB-lite"/>
    </source>
</evidence>
<dbReference type="EMBL" id="JADCTT010000003">
    <property type="protein sequence ID" value="KAF9754880.1"/>
    <property type="molecule type" value="Genomic_DNA"/>
</dbReference>
<accession>A0A8H7NFG4</accession>
<evidence type="ECO:0000313" key="5">
    <source>
        <dbReference type="Proteomes" id="UP000616885"/>
    </source>
</evidence>
<evidence type="ECO:0000256" key="1">
    <source>
        <dbReference type="ARBA" id="ARBA00022614"/>
    </source>
</evidence>
<organism evidence="4 5">
    <name type="scientific">Bionectria ochroleuca</name>
    <name type="common">Gliocladium roseum</name>
    <dbReference type="NCBI Taxonomy" id="29856"/>
    <lineage>
        <taxon>Eukaryota</taxon>
        <taxon>Fungi</taxon>
        <taxon>Dikarya</taxon>
        <taxon>Ascomycota</taxon>
        <taxon>Pezizomycotina</taxon>
        <taxon>Sordariomycetes</taxon>
        <taxon>Hypocreomycetidae</taxon>
        <taxon>Hypocreales</taxon>
        <taxon>Bionectriaceae</taxon>
        <taxon>Clonostachys</taxon>
    </lineage>
</organism>
<dbReference type="SUPFAM" id="SSF52058">
    <property type="entry name" value="L domain-like"/>
    <property type="match status" value="2"/>
</dbReference>
<reference evidence="4" key="1">
    <citation type="submission" date="2020-10" db="EMBL/GenBank/DDBJ databases">
        <title>High-Quality Genome Resource of Clonostachys rosea strain S41 by Oxford Nanopore Long-Read Sequencing.</title>
        <authorList>
            <person name="Wang H."/>
        </authorList>
    </citation>
    <scope>NUCLEOTIDE SEQUENCE</scope>
    <source>
        <strain evidence="4">S41</strain>
    </source>
</reference>
<comment type="caution">
    <text evidence="4">The sequence shown here is derived from an EMBL/GenBank/DDBJ whole genome shotgun (WGS) entry which is preliminary data.</text>
</comment>
<evidence type="ECO:0000313" key="4">
    <source>
        <dbReference type="EMBL" id="KAF9754880.1"/>
    </source>
</evidence>
<name>A0A8H7NFG4_BIOOC</name>
<feature type="compositionally biased region" description="Polar residues" evidence="3">
    <location>
        <begin position="614"/>
        <end position="641"/>
    </location>
</feature>
<dbReference type="PANTHER" id="PTHR48051:SF27">
    <property type="entry name" value="LEUCINE-RICH REPEAT-CONTAINING PROTEIN 40"/>
    <property type="match status" value="1"/>
</dbReference>
<dbReference type="Pfam" id="PF00560">
    <property type="entry name" value="LRR_1"/>
    <property type="match status" value="2"/>
</dbReference>
<dbReference type="SMART" id="SM00369">
    <property type="entry name" value="LRR_TYP"/>
    <property type="match status" value="9"/>
</dbReference>
<feature type="compositionally biased region" description="Polar residues" evidence="3">
    <location>
        <begin position="97"/>
        <end position="106"/>
    </location>
</feature>
<dbReference type="PROSITE" id="PS51450">
    <property type="entry name" value="LRR"/>
    <property type="match status" value="4"/>
</dbReference>
<protein>
    <submittedName>
        <fullName evidence="4">Uncharacterized protein</fullName>
    </submittedName>
</protein>
<dbReference type="InterPro" id="IPR032675">
    <property type="entry name" value="LRR_dom_sf"/>
</dbReference>
<feature type="compositionally biased region" description="Low complexity" evidence="3">
    <location>
        <begin position="1"/>
        <end position="21"/>
    </location>
</feature>
<dbReference type="GO" id="GO:0005737">
    <property type="term" value="C:cytoplasm"/>
    <property type="evidence" value="ECO:0007669"/>
    <property type="project" value="TreeGrafter"/>
</dbReference>
<keyword evidence="2" id="KW-0677">Repeat</keyword>
<evidence type="ECO:0000256" key="2">
    <source>
        <dbReference type="ARBA" id="ARBA00022737"/>
    </source>
</evidence>
<dbReference type="InterPro" id="IPR050216">
    <property type="entry name" value="LRR_domain-containing"/>
</dbReference>
<feature type="region of interest" description="Disordered" evidence="3">
    <location>
        <begin position="608"/>
        <end position="641"/>
    </location>
</feature>
<dbReference type="InterPro" id="IPR003591">
    <property type="entry name" value="Leu-rich_rpt_typical-subtyp"/>
</dbReference>
<feature type="compositionally biased region" description="Polar residues" evidence="3">
    <location>
        <begin position="64"/>
        <end position="77"/>
    </location>
</feature>
<dbReference type="SMART" id="SM00364">
    <property type="entry name" value="LRR_BAC"/>
    <property type="match status" value="8"/>
</dbReference>
<dbReference type="InterPro" id="IPR001611">
    <property type="entry name" value="Leu-rich_rpt"/>
</dbReference>
<sequence>MRPPLSTIDGTPSSSPSITIPGKPPMIRKASSRQSLSGVARPSHVEPVATPTKRGPAQGLKSYGSLTPSGGSKTVSGRLSKPKTPAKSLFKKPSLPAMNSGTTSKGPSLGGNWDGSIAPPVAATSAETEIPAHRKSSAALRDQIAKAKAAKRAAMKQAPTSASGTETAAPVAIPEDDQPDFELMHGDPFGLNKGEEPQKKVLAQRVGVGRTSGRLNIAALGLKEIPAEVMKMYDLDNIGSGNGSWAESVDLTRLVAADNDFETLDDMIFPDVDPNNFDDEQESQGNIFAGLETLDLHGNRLTSLPIGLRRLGCLASLNLSSNRLTNDCLEVVGQLTSLRDLKIAKNNLSGPLSPILGSLTALEILDLHGNAITALPQNINEMFNLRILNLGENKLENLPFNELEKLPLTELVLKKNNLKGTLIAAGTIGFKQLQTLDIACNQLTHLVPTGLTIQFPVLHTLTLSMNRIQELPDMVSWPSLLALTADENNIAAIPESFVSLEKLRQADFSSNDIRVVPPELARMDNLAMIRLSGNPLRDKKFVSMPTEELKEALAARLEPPPPYHEAETAQPTLLDVLADAKDNVIGPLASQGVPDSTIVKEDVDSDWEEDFATPPTSAPHSPNRSRSQTVSSMRSRAHTQSNEVWPVKQGGLLDRSHTESSTLQPAICVRIAAQNQIRQVHIHHNIFAIIPLSLNSFAATLNSLSLANNQLMGDAYLDEHLGLPALKELNLSSNRISGFDSLIKHLEAPMLEKLDVSLNRISALPPLKGSFPSLSVLLASTNQLTELEPASIQGLKIVDVSSNDIARLDPRIGLLGGPGGLERLEVAGNRFKIPRWDILERGTAATLQWLRGRVPVAELAEWRNVNGEDEFDDIN</sequence>
<proteinExistence type="predicted"/>